<protein>
    <submittedName>
        <fullName evidence="2">Uncharacterized protein</fullName>
    </submittedName>
</protein>
<organism evidence="2 3">
    <name type="scientific">Danaus plexippus plexippus</name>
    <dbReference type="NCBI Taxonomy" id="278856"/>
    <lineage>
        <taxon>Eukaryota</taxon>
        <taxon>Metazoa</taxon>
        <taxon>Ecdysozoa</taxon>
        <taxon>Arthropoda</taxon>
        <taxon>Hexapoda</taxon>
        <taxon>Insecta</taxon>
        <taxon>Pterygota</taxon>
        <taxon>Neoptera</taxon>
        <taxon>Endopterygota</taxon>
        <taxon>Lepidoptera</taxon>
        <taxon>Glossata</taxon>
        <taxon>Ditrysia</taxon>
        <taxon>Papilionoidea</taxon>
        <taxon>Nymphalidae</taxon>
        <taxon>Danainae</taxon>
        <taxon>Danaini</taxon>
        <taxon>Danaina</taxon>
        <taxon>Danaus</taxon>
        <taxon>Danaus</taxon>
    </lineage>
</organism>
<dbReference type="InParanoid" id="A0A212EYH3"/>
<dbReference type="KEGG" id="dpl:KGM_212923A"/>
<evidence type="ECO:0000256" key="1">
    <source>
        <dbReference type="SAM" id="Phobius"/>
    </source>
</evidence>
<gene>
    <name evidence="2" type="ORF">KGM_212923A</name>
</gene>
<keyword evidence="1" id="KW-0472">Membrane</keyword>
<sequence>MLTIAFFVSAVFIYYIFKLFVNKDKEKNIN</sequence>
<feature type="non-terminal residue" evidence="2">
    <location>
        <position position="30"/>
    </location>
</feature>
<dbReference type="EMBL" id="AGBW02011554">
    <property type="protein sequence ID" value="OWR46494.1"/>
    <property type="molecule type" value="Genomic_DNA"/>
</dbReference>
<keyword evidence="1" id="KW-0812">Transmembrane</keyword>
<dbReference type="AlphaFoldDB" id="A0A212EYH3"/>
<proteinExistence type="predicted"/>
<comment type="caution">
    <text evidence="2">The sequence shown here is derived from an EMBL/GenBank/DDBJ whole genome shotgun (WGS) entry which is preliminary data.</text>
</comment>
<evidence type="ECO:0000313" key="3">
    <source>
        <dbReference type="Proteomes" id="UP000007151"/>
    </source>
</evidence>
<keyword evidence="1" id="KW-1133">Transmembrane helix</keyword>
<evidence type="ECO:0000313" key="2">
    <source>
        <dbReference type="EMBL" id="OWR46494.1"/>
    </source>
</evidence>
<dbReference type="Proteomes" id="UP000007151">
    <property type="component" value="Unassembled WGS sequence"/>
</dbReference>
<name>A0A212EYH3_DANPL</name>
<accession>A0A212EYH3</accession>
<keyword evidence="3" id="KW-1185">Reference proteome</keyword>
<reference evidence="2 3" key="1">
    <citation type="journal article" date="2011" name="Cell">
        <title>The monarch butterfly genome yields insights into long-distance migration.</title>
        <authorList>
            <person name="Zhan S."/>
            <person name="Merlin C."/>
            <person name="Boore J.L."/>
            <person name="Reppert S.M."/>
        </authorList>
    </citation>
    <scope>NUCLEOTIDE SEQUENCE [LARGE SCALE GENOMIC DNA]</scope>
    <source>
        <strain evidence="2">F-2</strain>
    </source>
</reference>
<feature type="transmembrane region" description="Helical" evidence="1">
    <location>
        <begin position="6"/>
        <end position="21"/>
    </location>
</feature>